<name>A0ABR1H195_9HYPO</name>
<evidence type="ECO:0008006" key="4">
    <source>
        <dbReference type="Google" id="ProtNLM"/>
    </source>
</evidence>
<keyword evidence="1" id="KW-0732">Signal</keyword>
<dbReference type="EMBL" id="JAZAVJ010000094">
    <property type="protein sequence ID" value="KAK7414855.1"/>
    <property type="molecule type" value="Genomic_DNA"/>
</dbReference>
<evidence type="ECO:0000313" key="3">
    <source>
        <dbReference type="Proteomes" id="UP001498476"/>
    </source>
</evidence>
<evidence type="ECO:0000313" key="2">
    <source>
        <dbReference type="EMBL" id="KAK7414855.1"/>
    </source>
</evidence>
<dbReference type="Proteomes" id="UP001498476">
    <property type="component" value="Unassembled WGS sequence"/>
</dbReference>
<proteinExistence type="predicted"/>
<feature type="chain" id="PRO_5046812624" description="Cell wall protein PhiA" evidence="1">
    <location>
        <begin position="20"/>
        <end position="185"/>
    </location>
</feature>
<gene>
    <name evidence="2" type="ORF">QQX98_006370</name>
</gene>
<organism evidence="2 3">
    <name type="scientific">Neonectria punicea</name>
    <dbReference type="NCBI Taxonomy" id="979145"/>
    <lineage>
        <taxon>Eukaryota</taxon>
        <taxon>Fungi</taxon>
        <taxon>Dikarya</taxon>
        <taxon>Ascomycota</taxon>
        <taxon>Pezizomycotina</taxon>
        <taxon>Sordariomycetes</taxon>
        <taxon>Hypocreomycetidae</taxon>
        <taxon>Hypocreales</taxon>
        <taxon>Nectriaceae</taxon>
        <taxon>Neonectria</taxon>
    </lineage>
</organism>
<protein>
    <recommendedName>
        <fullName evidence="4">Cell wall protein PhiA</fullName>
    </recommendedName>
</protein>
<accession>A0ABR1H195</accession>
<sequence length="185" mass="19450">MLVKNLLITPLFAAGLASASIAPKLITFELLALAPGTDIHFSGFQAATSNIVINLAEQNAVCRTESDNLATFSLVGGNLFLYQQPKLLQQLYVDRSAAGQGKLGYTTSPTPSPARSERTGWRVELNGNLTFRGDGFIACPAGTADGPWTVWVDVGTSQPGGGVGCVPLTARTITTLSPSSCQYTE</sequence>
<keyword evidence="3" id="KW-1185">Reference proteome</keyword>
<reference evidence="2 3" key="1">
    <citation type="journal article" date="2025" name="Microbiol. Resour. Announc.">
        <title>Draft genome sequences for Neonectria magnoliae and Neonectria punicea, canker pathogens of Liriodendron tulipifera and Acer saccharum in West Virginia.</title>
        <authorList>
            <person name="Petronek H.M."/>
            <person name="Kasson M.T."/>
            <person name="Metheny A.M."/>
            <person name="Stauder C.M."/>
            <person name="Lovett B."/>
            <person name="Lynch S.C."/>
            <person name="Garnas J.R."/>
            <person name="Kasson L.R."/>
            <person name="Stajich J.E."/>
        </authorList>
    </citation>
    <scope>NUCLEOTIDE SEQUENCE [LARGE SCALE GENOMIC DNA]</scope>
    <source>
        <strain evidence="2 3">NRRL 64653</strain>
    </source>
</reference>
<feature type="signal peptide" evidence="1">
    <location>
        <begin position="1"/>
        <end position="19"/>
    </location>
</feature>
<evidence type="ECO:0000256" key="1">
    <source>
        <dbReference type="SAM" id="SignalP"/>
    </source>
</evidence>
<comment type="caution">
    <text evidence="2">The sequence shown here is derived from an EMBL/GenBank/DDBJ whole genome shotgun (WGS) entry which is preliminary data.</text>
</comment>